<evidence type="ECO:0000313" key="17">
    <source>
        <dbReference type="Proteomes" id="UP000056090"/>
    </source>
</evidence>
<reference evidence="16 17" key="1">
    <citation type="submission" date="2014-06" db="EMBL/GenBank/DDBJ databases">
        <title>Genomes of Alteromonas australica, a world apart.</title>
        <authorList>
            <person name="Gonzaga A."/>
            <person name="Lopez-Perez M."/>
            <person name="Rodriguez-Valera F."/>
        </authorList>
    </citation>
    <scope>NUCLEOTIDE SEQUENCE [LARGE SCALE GENOMIC DNA]</scope>
    <source>
        <strain evidence="16 17">H 17</strain>
    </source>
</reference>
<evidence type="ECO:0000256" key="7">
    <source>
        <dbReference type="ARBA" id="ARBA00022801"/>
    </source>
</evidence>
<dbReference type="PANTHER" id="PTHR11644">
    <property type="entry name" value="CYTIDINE DEAMINASE"/>
    <property type="match status" value="1"/>
</dbReference>
<feature type="binding site" evidence="13">
    <location>
        <position position="56"/>
    </location>
    <ligand>
        <name>Zn(2+)</name>
        <dbReference type="ChEBI" id="CHEBI:29105"/>
        <note>catalytic</note>
    </ligand>
</feature>
<evidence type="ECO:0000256" key="6">
    <source>
        <dbReference type="ARBA" id="ARBA00022723"/>
    </source>
</evidence>
<evidence type="ECO:0000256" key="10">
    <source>
        <dbReference type="ARBA" id="ARBA00049252"/>
    </source>
</evidence>
<comment type="function">
    <text evidence="2 14">This enzyme scavenges exogenous and endogenous cytidine and 2'-deoxycytidine for UMP synthesis.</text>
</comment>
<evidence type="ECO:0000259" key="15">
    <source>
        <dbReference type="PROSITE" id="PS51747"/>
    </source>
</evidence>
<dbReference type="GO" id="GO:0004126">
    <property type="term" value="F:cytidine deaminase activity"/>
    <property type="evidence" value="ECO:0007669"/>
    <property type="project" value="UniProtKB-UniRule"/>
</dbReference>
<evidence type="ECO:0000256" key="8">
    <source>
        <dbReference type="ARBA" id="ARBA00022833"/>
    </source>
</evidence>
<keyword evidence="17" id="KW-1185">Reference proteome</keyword>
<dbReference type="AlphaFoldDB" id="A0A075P6D9"/>
<dbReference type="GeneID" id="78255110"/>
<dbReference type="CDD" id="cd01283">
    <property type="entry name" value="cytidine_deaminase"/>
    <property type="match status" value="1"/>
</dbReference>
<gene>
    <name evidence="16" type="ORF">EP13_09325</name>
</gene>
<evidence type="ECO:0000256" key="9">
    <source>
        <dbReference type="ARBA" id="ARBA00032005"/>
    </source>
</evidence>
<dbReference type="eggNOG" id="COG0295">
    <property type="taxonomic scope" value="Bacteria"/>
</dbReference>
<evidence type="ECO:0000256" key="14">
    <source>
        <dbReference type="RuleBase" id="RU364006"/>
    </source>
</evidence>
<dbReference type="PROSITE" id="PS00903">
    <property type="entry name" value="CYT_DCMP_DEAMINASES_1"/>
    <property type="match status" value="1"/>
</dbReference>
<dbReference type="InterPro" id="IPR016193">
    <property type="entry name" value="Cytidine_deaminase-like"/>
</dbReference>
<dbReference type="InterPro" id="IPR050202">
    <property type="entry name" value="Cyt/Deoxycyt_deaminase"/>
</dbReference>
<feature type="binding site" evidence="13">
    <location>
        <position position="92"/>
    </location>
    <ligand>
        <name>Zn(2+)</name>
        <dbReference type="ChEBI" id="CHEBI:29105"/>
        <note>catalytic</note>
    </ligand>
</feature>
<comment type="similarity">
    <text evidence="3 14">Belongs to the cytidine and deoxycytidylate deaminase family.</text>
</comment>
<dbReference type="GO" id="GO:0005829">
    <property type="term" value="C:cytosol"/>
    <property type="evidence" value="ECO:0007669"/>
    <property type="project" value="TreeGrafter"/>
</dbReference>
<comment type="catalytic activity">
    <reaction evidence="10 14">
        <text>2'-deoxycytidine + H2O + H(+) = 2'-deoxyuridine + NH4(+)</text>
        <dbReference type="Rhea" id="RHEA:13433"/>
        <dbReference type="ChEBI" id="CHEBI:15377"/>
        <dbReference type="ChEBI" id="CHEBI:15378"/>
        <dbReference type="ChEBI" id="CHEBI:15698"/>
        <dbReference type="ChEBI" id="CHEBI:16450"/>
        <dbReference type="ChEBI" id="CHEBI:28938"/>
        <dbReference type="EC" id="3.5.4.5"/>
    </reaction>
</comment>
<keyword evidence="7 14" id="KW-0378">Hydrolase</keyword>
<evidence type="ECO:0000256" key="13">
    <source>
        <dbReference type="PIRSR" id="PIRSR606262-3"/>
    </source>
</evidence>
<evidence type="ECO:0000256" key="1">
    <source>
        <dbReference type="ARBA" id="ARBA00001947"/>
    </source>
</evidence>
<dbReference type="EC" id="3.5.4.5" evidence="4 14"/>
<dbReference type="FunFam" id="3.40.140.10:FF:000008">
    <property type="entry name" value="Cytidine deaminase"/>
    <property type="match status" value="1"/>
</dbReference>
<keyword evidence="6 13" id="KW-0479">Metal-binding</keyword>
<dbReference type="GO" id="GO:0072527">
    <property type="term" value="P:pyrimidine-containing compound metabolic process"/>
    <property type="evidence" value="ECO:0007669"/>
    <property type="project" value="UniProtKB-ARBA"/>
</dbReference>
<dbReference type="InterPro" id="IPR006262">
    <property type="entry name" value="Cyt_deam_tetra"/>
</dbReference>
<evidence type="ECO:0000256" key="5">
    <source>
        <dbReference type="ARBA" id="ARBA00018266"/>
    </source>
</evidence>
<proteinExistence type="inferred from homology"/>
<dbReference type="NCBIfam" id="TIGR01354">
    <property type="entry name" value="cyt_deam_tetra"/>
    <property type="match status" value="1"/>
</dbReference>
<dbReference type="SUPFAM" id="SSF53927">
    <property type="entry name" value="Cytidine deaminase-like"/>
    <property type="match status" value="1"/>
</dbReference>
<evidence type="ECO:0000256" key="3">
    <source>
        <dbReference type="ARBA" id="ARBA00006576"/>
    </source>
</evidence>
<dbReference type="InterPro" id="IPR002125">
    <property type="entry name" value="CMP_dCMP_dom"/>
</dbReference>
<feature type="active site" description="Proton donor" evidence="12">
    <location>
        <position position="58"/>
    </location>
</feature>
<evidence type="ECO:0000256" key="11">
    <source>
        <dbReference type="ARBA" id="ARBA00049558"/>
    </source>
</evidence>
<dbReference type="GO" id="GO:0055086">
    <property type="term" value="P:nucleobase-containing small molecule metabolic process"/>
    <property type="evidence" value="ECO:0007669"/>
    <property type="project" value="UniProtKB-ARBA"/>
</dbReference>
<dbReference type="KEGG" id="aal:EP13_09325"/>
<dbReference type="Proteomes" id="UP000056090">
    <property type="component" value="Chromosome"/>
</dbReference>
<protein>
    <recommendedName>
        <fullName evidence="5 14">Cytidine deaminase</fullName>
        <ecNumber evidence="4 14">3.5.4.5</ecNumber>
    </recommendedName>
    <alternativeName>
        <fullName evidence="9 14">Cytidine aminohydrolase</fullName>
    </alternativeName>
</protein>
<dbReference type="NCBIfam" id="NF004064">
    <property type="entry name" value="PRK05578.1"/>
    <property type="match status" value="1"/>
</dbReference>
<dbReference type="EMBL" id="CP008849">
    <property type="protein sequence ID" value="AIF98862.1"/>
    <property type="molecule type" value="Genomic_DNA"/>
</dbReference>
<dbReference type="Gene3D" id="3.40.140.10">
    <property type="entry name" value="Cytidine Deaminase, domain 2"/>
    <property type="match status" value="1"/>
</dbReference>
<organism evidence="16 17">
    <name type="scientific">Alteromonas australica</name>
    <dbReference type="NCBI Taxonomy" id="589873"/>
    <lineage>
        <taxon>Bacteria</taxon>
        <taxon>Pseudomonadati</taxon>
        <taxon>Pseudomonadota</taxon>
        <taxon>Gammaproteobacteria</taxon>
        <taxon>Alteromonadales</taxon>
        <taxon>Alteromonadaceae</taxon>
        <taxon>Alteromonas/Salinimonas group</taxon>
        <taxon>Alteromonas</taxon>
    </lineage>
</organism>
<dbReference type="PROSITE" id="PS51747">
    <property type="entry name" value="CYT_DCMP_DEAMINASES_2"/>
    <property type="match status" value="1"/>
</dbReference>
<dbReference type="GO" id="GO:0008270">
    <property type="term" value="F:zinc ion binding"/>
    <property type="evidence" value="ECO:0007669"/>
    <property type="project" value="UniProtKB-UniRule"/>
</dbReference>
<evidence type="ECO:0000256" key="4">
    <source>
        <dbReference type="ARBA" id="ARBA00012783"/>
    </source>
</evidence>
<dbReference type="GO" id="GO:0042802">
    <property type="term" value="F:identical protein binding"/>
    <property type="evidence" value="ECO:0007669"/>
    <property type="project" value="UniProtKB-ARBA"/>
</dbReference>
<sequence>MTNNKIKLLIEKAYSAQQHSHSPYSRFKVGAALESDSGDIFSGCNVESAAFPLGQCAEATAIGNMVTHGGKRISHIVIASPNDEFCFPCGGCRQKIAEFAPDETPVTMVTKSGATHDTTIGELLPNAFRAHDLGK</sequence>
<feature type="binding site" evidence="13">
    <location>
        <position position="89"/>
    </location>
    <ligand>
        <name>Zn(2+)</name>
        <dbReference type="ChEBI" id="CHEBI:29105"/>
        <note>catalytic</note>
    </ligand>
</feature>
<evidence type="ECO:0000313" key="16">
    <source>
        <dbReference type="EMBL" id="AIF98862.1"/>
    </source>
</evidence>
<dbReference type="Pfam" id="PF00383">
    <property type="entry name" value="dCMP_cyt_deam_1"/>
    <property type="match status" value="1"/>
</dbReference>
<dbReference type="InterPro" id="IPR016192">
    <property type="entry name" value="APOBEC/CMP_deaminase_Zn-bd"/>
</dbReference>
<evidence type="ECO:0000256" key="12">
    <source>
        <dbReference type="PIRSR" id="PIRSR606262-1"/>
    </source>
</evidence>
<comment type="cofactor">
    <cofactor evidence="1 13 14">
        <name>Zn(2+)</name>
        <dbReference type="ChEBI" id="CHEBI:29105"/>
    </cofactor>
</comment>
<comment type="catalytic activity">
    <reaction evidence="11 14">
        <text>cytidine + H2O + H(+) = uridine + NH4(+)</text>
        <dbReference type="Rhea" id="RHEA:16069"/>
        <dbReference type="ChEBI" id="CHEBI:15377"/>
        <dbReference type="ChEBI" id="CHEBI:15378"/>
        <dbReference type="ChEBI" id="CHEBI:16704"/>
        <dbReference type="ChEBI" id="CHEBI:17562"/>
        <dbReference type="ChEBI" id="CHEBI:28938"/>
        <dbReference type="EC" id="3.5.4.5"/>
    </reaction>
</comment>
<accession>A0A075P6D9</accession>
<feature type="domain" description="CMP/dCMP-type deaminase" evidence="15">
    <location>
        <begin position="4"/>
        <end position="131"/>
    </location>
</feature>
<dbReference type="PANTHER" id="PTHR11644:SF2">
    <property type="entry name" value="CYTIDINE DEAMINASE"/>
    <property type="match status" value="1"/>
</dbReference>
<dbReference type="RefSeq" id="WP_044057016.1">
    <property type="nucleotide sequence ID" value="NZ_CAJXAX010000001.1"/>
</dbReference>
<evidence type="ECO:0000256" key="2">
    <source>
        <dbReference type="ARBA" id="ARBA00003949"/>
    </source>
</evidence>
<keyword evidence="8 13" id="KW-0862">Zinc</keyword>
<name>A0A075P6D9_9ALTE</name>